<feature type="transmembrane region" description="Helical" evidence="7">
    <location>
        <begin position="101"/>
        <end position="121"/>
    </location>
</feature>
<dbReference type="AlphaFoldDB" id="A0A1Y3PK28"/>
<feature type="domain" description="ABC transmembrane type-1" evidence="8">
    <location>
        <begin position="64"/>
        <end position="274"/>
    </location>
</feature>
<name>A0A1Y3PK28_9BACI</name>
<evidence type="ECO:0000256" key="6">
    <source>
        <dbReference type="ARBA" id="ARBA00023136"/>
    </source>
</evidence>
<keyword evidence="2 7" id="KW-0813">Transport</keyword>
<dbReference type="PROSITE" id="PS50928">
    <property type="entry name" value="ABC_TM1"/>
    <property type="match status" value="1"/>
</dbReference>
<dbReference type="GO" id="GO:0005886">
    <property type="term" value="C:plasma membrane"/>
    <property type="evidence" value="ECO:0007669"/>
    <property type="project" value="UniProtKB-SubCell"/>
</dbReference>
<feature type="transmembrane region" description="Helical" evidence="7">
    <location>
        <begin position="68"/>
        <end position="89"/>
    </location>
</feature>
<evidence type="ECO:0000256" key="4">
    <source>
        <dbReference type="ARBA" id="ARBA00022692"/>
    </source>
</evidence>
<comment type="caution">
    <text evidence="9">The sequence shown here is derived from an EMBL/GenBank/DDBJ whole genome shotgun (WGS) entry which is preliminary data.</text>
</comment>
<sequence length="287" mass="32359">MRKKGNFFWVLPSLLFFVLFLAVVLGYSIYLATQNINLVKPNSWYVGLDNFKELWHDSRAWSSLRKTFQFSIAATAIEMLLGLGLALYLNRNFPGRNLVRAIILIPMIMTPVVAGLIWRVFYDPNNGIINYYLGVLGLPTPDWLGSTKTAMLSVIIADVWQWTPFVFLVIAASLDAMPSDPIEAASVDGANKFQIFWHITLPMLKPVLVIAFLFRFIDSIKQFDLIYVMTRGGPSMATETMNMYAYTQGFNNFNISYAAAINLAISVLLIVGVGIFFVLVSRRQTGR</sequence>
<evidence type="ECO:0000256" key="7">
    <source>
        <dbReference type="RuleBase" id="RU363032"/>
    </source>
</evidence>
<feature type="transmembrane region" description="Helical" evidence="7">
    <location>
        <begin position="7"/>
        <end position="30"/>
    </location>
</feature>
<dbReference type="Pfam" id="PF00528">
    <property type="entry name" value="BPD_transp_1"/>
    <property type="match status" value="1"/>
</dbReference>
<feature type="transmembrane region" description="Helical" evidence="7">
    <location>
        <begin position="150"/>
        <end position="174"/>
    </location>
</feature>
<dbReference type="Gene3D" id="1.10.3720.10">
    <property type="entry name" value="MetI-like"/>
    <property type="match status" value="1"/>
</dbReference>
<evidence type="ECO:0000259" key="8">
    <source>
        <dbReference type="PROSITE" id="PS50928"/>
    </source>
</evidence>
<keyword evidence="5 7" id="KW-1133">Transmembrane helix</keyword>
<keyword evidence="6 7" id="KW-0472">Membrane</keyword>
<evidence type="ECO:0000256" key="2">
    <source>
        <dbReference type="ARBA" id="ARBA00022448"/>
    </source>
</evidence>
<evidence type="ECO:0000313" key="9">
    <source>
        <dbReference type="EMBL" id="OUM85448.1"/>
    </source>
</evidence>
<evidence type="ECO:0000256" key="1">
    <source>
        <dbReference type="ARBA" id="ARBA00004651"/>
    </source>
</evidence>
<dbReference type="CDD" id="cd06261">
    <property type="entry name" value="TM_PBP2"/>
    <property type="match status" value="1"/>
</dbReference>
<evidence type="ECO:0000313" key="10">
    <source>
        <dbReference type="Proteomes" id="UP000196475"/>
    </source>
</evidence>
<proteinExistence type="inferred from homology"/>
<accession>A0A1Y3PK28</accession>
<dbReference type="PANTHER" id="PTHR43005">
    <property type="entry name" value="BLR7065 PROTEIN"/>
    <property type="match status" value="1"/>
</dbReference>
<protein>
    <recommendedName>
        <fullName evidence="8">ABC transmembrane type-1 domain-containing protein</fullName>
    </recommendedName>
</protein>
<keyword evidence="3" id="KW-1003">Cell membrane</keyword>
<gene>
    <name evidence="9" type="ORF">BAA01_12920</name>
</gene>
<evidence type="ECO:0000256" key="5">
    <source>
        <dbReference type="ARBA" id="ARBA00022989"/>
    </source>
</evidence>
<comment type="subcellular location">
    <subcellularLocation>
        <location evidence="1 7">Cell membrane</location>
        <topology evidence="1 7">Multi-pass membrane protein</topology>
    </subcellularLocation>
</comment>
<feature type="transmembrane region" description="Helical" evidence="7">
    <location>
        <begin position="195"/>
        <end position="217"/>
    </location>
</feature>
<dbReference type="InterPro" id="IPR035906">
    <property type="entry name" value="MetI-like_sf"/>
</dbReference>
<dbReference type="GO" id="GO:0055085">
    <property type="term" value="P:transmembrane transport"/>
    <property type="evidence" value="ECO:0007669"/>
    <property type="project" value="InterPro"/>
</dbReference>
<dbReference type="PANTHER" id="PTHR43005:SF1">
    <property type="entry name" value="SPERMIDINE_PUTRESCINE TRANSPORT SYSTEM PERMEASE PROTEIN"/>
    <property type="match status" value="1"/>
</dbReference>
<dbReference type="Proteomes" id="UP000196475">
    <property type="component" value="Unassembled WGS sequence"/>
</dbReference>
<organism evidence="9 10">
    <name type="scientific">Bacillus thermozeamaize</name>
    <dbReference type="NCBI Taxonomy" id="230954"/>
    <lineage>
        <taxon>Bacteria</taxon>
        <taxon>Bacillati</taxon>
        <taxon>Bacillota</taxon>
        <taxon>Bacilli</taxon>
        <taxon>Bacillales</taxon>
        <taxon>Bacillaceae</taxon>
        <taxon>Bacillus</taxon>
    </lineage>
</organism>
<dbReference type="SUPFAM" id="SSF161098">
    <property type="entry name" value="MetI-like"/>
    <property type="match status" value="1"/>
</dbReference>
<evidence type="ECO:0000256" key="3">
    <source>
        <dbReference type="ARBA" id="ARBA00022475"/>
    </source>
</evidence>
<comment type="similarity">
    <text evidence="7">Belongs to the binding-protein-dependent transport system permease family.</text>
</comment>
<dbReference type="InterPro" id="IPR000515">
    <property type="entry name" value="MetI-like"/>
</dbReference>
<feature type="transmembrane region" description="Helical" evidence="7">
    <location>
        <begin position="255"/>
        <end position="280"/>
    </location>
</feature>
<reference evidence="10" key="1">
    <citation type="submission" date="2016-06" db="EMBL/GenBank/DDBJ databases">
        <authorList>
            <person name="Nascimento L."/>
            <person name="Pereira R.V."/>
            <person name="Martins L.F."/>
            <person name="Quaggio R.B."/>
            <person name="Silva A.M."/>
            <person name="Setubal J.C."/>
        </authorList>
    </citation>
    <scope>NUCLEOTIDE SEQUENCE [LARGE SCALE GENOMIC DNA]</scope>
</reference>
<dbReference type="EMBL" id="LZRT01000102">
    <property type="protein sequence ID" value="OUM85448.1"/>
    <property type="molecule type" value="Genomic_DNA"/>
</dbReference>
<keyword evidence="4 7" id="KW-0812">Transmembrane</keyword>